<proteinExistence type="predicted"/>
<gene>
    <name evidence="1" type="ORF">ACI2JU_10460</name>
</gene>
<dbReference type="EMBL" id="JBJDOT010000012">
    <property type="protein sequence ID" value="MFK3864298.1"/>
    <property type="molecule type" value="Genomic_DNA"/>
</dbReference>
<sequence>MQIEEVIALLKERNEPVPKPLRLPTEDEVSCAEKDLSFKFPAQYRKFMLEASCVTFGVREPGLVLPDLQPYCCLRRMTKDGRQTGVPKDFIVFCEENGNYFTINEKGNIGYYDHDDLTHNLHNGDFKDWVIENWLELE</sequence>
<dbReference type="Proteomes" id="UP001620262">
    <property type="component" value="Unassembled WGS sequence"/>
</dbReference>
<dbReference type="RefSeq" id="WP_404675374.1">
    <property type="nucleotide sequence ID" value="NZ_JBJDOT010000012.1"/>
</dbReference>
<accession>A0ABW8KX39</accession>
<evidence type="ECO:0000313" key="1">
    <source>
        <dbReference type="EMBL" id="MFK3864298.1"/>
    </source>
</evidence>
<name>A0ABW8KX39_9GAMM</name>
<reference evidence="1 2" key="1">
    <citation type="submission" date="2024-11" db="EMBL/GenBank/DDBJ databases">
        <title>The Natural Products Discovery Center: Release of the First 8490 Sequenced Strains for Exploring Actinobacteria Biosynthetic Diversity.</title>
        <authorList>
            <person name="Kalkreuter E."/>
            <person name="Kautsar S.A."/>
            <person name="Yang D."/>
            <person name="Bader C.D."/>
            <person name="Teijaro C.N."/>
            <person name="Fluegel L."/>
            <person name="Davis C.M."/>
            <person name="Simpson J.R."/>
            <person name="Lauterbach L."/>
            <person name="Steele A.D."/>
            <person name="Gui C."/>
            <person name="Meng S."/>
            <person name="Li G."/>
            <person name="Viehrig K."/>
            <person name="Ye F."/>
            <person name="Su P."/>
            <person name="Kiefer A.F."/>
            <person name="Nichols A."/>
            <person name="Cepeda A.J."/>
            <person name="Yan W."/>
            <person name="Fan B."/>
            <person name="Jiang Y."/>
            <person name="Adhikari A."/>
            <person name="Zheng C.-J."/>
            <person name="Schuster L."/>
            <person name="Cowan T.M."/>
            <person name="Smanski M.J."/>
            <person name="Chevrette M.G."/>
            <person name="De Carvalho L.P.S."/>
            <person name="Shen B."/>
        </authorList>
    </citation>
    <scope>NUCLEOTIDE SEQUENCE [LARGE SCALE GENOMIC DNA]</scope>
    <source>
        <strain evidence="1 2">NPDC078403</strain>
    </source>
</reference>
<evidence type="ECO:0000313" key="2">
    <source>
        <dbReference type="Proteomes" id="UP001620262"/>
    </source>
</evidence>
<dbReference type="Gene3D" id="3.40.1580.10">
    <property type="entry name" value="SMI1/KNR4-like"/>
    <property type="match status" value="1"/>
</dbReference>
<dbReference type="SUPFAM" id="SSF160631">
    <property type="entry name" value="SMI1/KNR4-like"/>
    <property type="match status" value="1"/>
</dbReference>
<dbReference type="Pfam" id="PF14567">
    <property type="entry name" value="SUKH_5"/>
    <property type="match status" value="1"/>
</dbReference>
<comment type="caution">
    <text evidence="1">The sequence shown here is derived from an EMBL/GenBank/DDBJ whole genome shotgun (WGS) entry which is preliminary data.</text>
</comment>
<protein>
    <submittedName>
        <fullName evidence="1">SMI1/KNR4 family protein</fullName>
    </submittedName>
</protein>
<dbReference type="InterPro" id="IPR037883">
    <property type="entry name" value="Knr4/Smi1-like_sf"/>
</dbReference>
<organism evidence="1 2">
    <name type="scientific">Pseudoalteromonas rhizosphaerae</name>
    <dbReference type="NCBI Taxonomy" id="2518973"/>
    <lineage>
        <taxon>Bacteria</taxon>
        <taxon>Pseudomonadati</taxon>
        <taxon>Pseudomonadota</taxon>
        <taxon>Gammaproteobacteria</taxon>
        <taxon>Alteromonadales</taxon>
        <taxon>Pseudoalteromonadaceae</taxon>
        <taxon>Pseudoalteromonas</taxon>
    </lineage>
</organism>
<keyword evidence="2" id="KW-1185">Reference proteome</keyword>